<dbReference type="Proteomes" id="UP000814033">
    <property type="component" value="Unassembled WGS sequence"/>
</dbReference>
<evidence type="ECO:0000313" key="2">
    <source>
        <dbReference type="Proteomes" id="UP000814033"/>
    </source>
</evidence>
<proteinExistence type="predicted"/>
<gene>
    <name evidence="1" type="ORF">FA95DRAFT_1600159</name>
</gene>
<name>A0ACB8R317_9AGAM</name>
<evidence type="ECO:0000313" key="1">
    <source>
        <dbReference type="EMBL" id="KAI0038315.1"/>
    </source>
</evidence>
<sequence>MRSRAQFLTQPPPAPPMFGQNTAEHPYYASSCHSLEPLVLVSMRRHSHGGREPDGERNAESEACAGGGPPRAVPGPRCMRKRLRLDDEHLPAAVRPSQTQVSVLKERGLAFMHPDVPVDHLPPEILTIIFSILSSIDPPRSNAKRKYKLGWVTVTHVCQRWRNIALRNPLLWASNIALPSQLGDLWAATFLTRSQTMPLTVTSGGPTVPFSDTSFIGENLARICAITVQLTTSSFLLLALCTPAPLLHTLNIKTDGDIHPLQLALFGGAAGLPELRHLSVLTWKAEPWIPLLVEQLVSVDMNIHTAVTHAHFANILAALGRMPALERLALDMYPADTDGVPVTLLPSLRHLTLGQFSRDVLSILPHLALPAGVRVICDISANTMDSNVEKKLRIPTVSPAMIACAHATAISRVNVKLTVADRSLYASDLYVEVGVWRSGDTDGGPALVVRFAGWGHAPRVLESLPSTHLEAVYAEGDTPDASWIEAVGRAPKLHHVTVKGGAVSPFCDALERVVGILPALATLVINIQGHPYVETVLRDMLPRCLAARGRAGDFLEELEVVGYGEDEACVRVLREAMPGLVIRWRWEVEAEDEDNSDSDSSEGVSDFSALEDEI</sequence>
<organism evidence="1 2">
    <name type="scientific">Auriscalpium vulgare</name>
    <dbReference type="NCBI Taxonomy" id="40419"/>
    <lineage>
        <taxon>Eukaryota</taxon>
        <taxon>Fungi</taxon>
        <taxon>Dikarya</taxon>
        <taxon>Basidiomycota</taxon>
        <taxon>Agaricomycotina</taxon>
        <taxon>Agaricomycetes</taxon>
        <taxon>Russulales</taxon>
        <taxon>Auriscalpiaceae</taxon>
        <taxon>Auriscalpium</taxon>
    </lineage>
</organism>
<reference evidence="1" key="2">
    <citation type="journal article" date="2022" name="New Phytol.">
        <title>Evolutionary transition to the ectomycorrhizal habit in the genomes of a hyperdiverse lineage of mushroom-forming fungi.</title>
        <authorList>
            <person name="Looney B."/>
            <person name="Miyauchi S."/>
            <person name="Morin E."/>
            <person name="Drula E."/>
            <person name="Courty P.E."/>
            <person name="Kohler A."/>
            <person name="Kuo A."/>
            <person name="LaButti K."/>
            <person name="Pangilinan J."/>
            <person name="Lipzen A."/>
            <person name="Riley R."/>
            <person name="Andreopoulos W."/>
            <person name="He G."/>
            <person name="Johnson J."/>
            <person name="Nolan M."/>
            <person name="Tritt A."/>
            <person name="Barry K.W."/>
            <person name="Grigoriev I.V."/>
            <person name="Nagy L.G."/>
            <person name="Hibbett D."/>
            <person name="Henrissat B."/>
            <person name="Matheny P.B."/>
            <person name="Labbe J."/>
            <person name="Martin F.M."/>
        </authorList>
    </citation>
    <scope>NUCLEOTIDE SEQUENCE</scope>
    <source>
        <strain evidence="1">FP105234-sp</strain>
    </source>
</reference>
<keyword evidence="2" id="KW-1185">Reference proteome</keyword>
<dbReference type="EMBL" id="MU276532">
    <property type="protein sequence ID" value="KAI0038315.1"/>
    <property type="molecule type" value="Genomic_DNA"/>
</dbReference>
<protein>
    <submittedName>
        <fullName evidence="1">Uncharacterized protein</fullName>
    </submittedName>
</protein>
<accession>A0ACB8R317</accession>
<reference evidence="1" key="1">
    <citation type="submission" date="2021-02" db="EMBL/GenBank/DDBJ databases">
        <authorList>
            <consortium name="DOE Joint Genome Institute"/>
            <person name="Ahrendt S."/>
            <person name="Looney B.P."/>
            <person name="Miyauchi S."/>
            <person name="Morin E."/>
            <person name="Drula E."/>
            <person name="Courty P.E."/>
            <person name="Chicoki N."/>
            <person name="Fauchery L."/>
            <person name="Kohler A."/>
            <person name="Kuo A."/>
            <person name="Labutti K."/>
            <person name="Pangilinan J."/>
            <person name="Lipzen A."/>
            <person name="Riley R."/>
            <person name="Andreopoulos W."/>
            <person name="He G."/>
            <person name="Johnson J."/>
            <person name="Barry K.W."/>
            <person name="Grigoriev I.V."/>
            <person name="Nagy L."/>
            <person name="Hibbett D."/>
            <person name="Henrissat B."/>
            <person name="Matheny P.B."/>
            <person name="Labbe J."/>
            <person name="Martin F."/>
        </authorList>
    </citation>
    <scope>NUCLEOTIDE SEQUENCE</scope>
    <source>
        <strain evidence="1">FP105234-sp</strain>
    </source>
</reference>
<comment type="caution">
    <text evidence="1">The sequence shown here is derived from an EMBL/GenBank/DDBJ whole genome shotgun (WGS) entry which is preliminary data.</text>
</comment>